<proteinExistence type="predicted"/>
<evidence type="ECO:0000313" key="3">
    <source>
        <dbReference type="Proteomes" id="UP000244336"/>
    </source>
</evidence>
<evidence type="ECO:0000256" key="1">
    <source>
        <dbReference type="SAM" id="Coils"/>
    </source>
</evidence>
<organism evidence="2 3">
    <name type="scientific">Panicum hallii var. hallii</name>
    <dbReference type="NCBI Taxonomy" id="1504633"/>
    <lineage>
        <taxon>Eukaryota</taxon>
        <taxon>Viridiplantae</taxon>
        <taxon>Streptophyta</taxon>
        <taxon>Embryophyta</taxon>
        <taxon>Tracheophyta</taxon>
        <taxon>Spermatophyta</taxon>
        <taxon>Magnoliopsida</taxon>
        <taxon>Liliopsida</taxon>
        <taxon>Poales</taxon>
        <taxon>Poaceae</taxon>
        <taxon>PACMAD clade</taxon>
        <taxon>Panicoideae</taxon>
        <taxon>Panicodae</taxon>
        <taxon>Paniceae</taxon>
        <taxon>Panicinae</taxon>
        <taxon>Panicum</taxon>
        <taxon>Panicum sect. Panicum</taxon>
    </lineage>
</organism>
<keyword evidence="3" id="KW-1185">Reference proteome</keyword>
<dbReference type="Gramene" id="PUZ44885">
    <property type="protein sequence ID" value="PUZ44885"/>
    <property type="gene ID" value="GQ55_8G168600"/>
</dbReference>
<name>A0A2T7CNG4_9POAL</name>
<sequence length="149" mass="16890">MNSQFPVALQIKLWPTGHLPFFRARVAQARHRIETRRSQTCLKANIAKRCRSLNEKKAVLDAKADTSAHTQWLLLLEKELEDLKARVRAIEQRIQEEKDLIASSKLEADELSALSKQVVPGVDEEDKAVIAEADHVRLEAIAAIDEFLQ</sequence>
<dbReference type="AlphaFoldDB" id="A0A2T7CNG4"/>
<feature type="coiled-coil region" evidence="1">
    <location>
        <begin position="73"/>
        <end position="107"/>
    </location>
</feature>
<gene>
    <name evidence="2" type="ORF">GQ55_8G168600</name>
</gene>
<accession>A0A2T7CNG4</accession>
<keyword evidence="1" id="KW-0175">Coiled coil</keyword>
<dbReference type="Proteomes" id="UP000244336">
    <property type="component" value="Chromosome 8"/>
</dbReference>
<protein>
    <submittedName>
        <fullName evidence="2">Uncharacterized protein</fullName>
    </submittedName>
</protein>
<dbReference type="EMBL" id="CM009756">
    <property type="protein sequence ID" value="PUZ44885.1"/>
    <property type="molecule type" value="Genomic_DNA"/>
</dbReference>
<evidence type="ECO:0000313" key="2">
    <source>
        <dbReference type="EMBL" id="PUZ44885.1"/>
    </source>
</evidence>
<reference evidence="2 3" key="1">
    <citation type="submission" date="2018-04" db="EMBL/GenBank/DDBJ databases">
        <title>WGS assembly of Panicum hallii var. hallii HAL2.</title>
        <authorList>
            <person name="Lovell J."/>
            <person name="Jenkins J."/>
            <person name="Lowry D."/>
            <person name="Mamidi S."/>
            <person name="Sreedasyam A."/>
            <person name="Weng X."/>
            <person name="Barry K."/>
            <person name="Bonette J."/>
            <person name="Campitelli B."/>
            <person name="Daum C."/>
            <person name="Gordon S."/>
            <person name="Gould B."/>
            <person name="Lipzen A."/>
            <person name="MacQueen A."/>
            <person name="Palacio-Mejia J."/>
            <person name="Plott C."/>
            <person name="Shakirov E."/>
            <person name="Shu S."/>
            <person name="Yoshinaga Y."/>
            <person name="Zane M."/>
            <person name="Rokhsar D."/>
            <person name="Grimwood J."/>
            <person name="Schmutz J."/>
            <person name="Juenger T."/>
        </authorList>
    </citation>
    <scope>NUCLEOTIDE SEQUENCE [LARGE SCALE GENOMIC DNA]</scope>
    <source>
        <strain evidence="3">cv. HAL2</strain>
    </source>
</reference>